<comment type="subcellular location">
    <subcellularLocation>
        <location evidence="1">Nucleus</location>
    </subcellularLocation>
</comment>
<dbReference type="PROSITE" id="PS01359">
    <property type="entry name" value="ZF_PHD_1"/>
    <property type="match status" value="1"/>
</dbReference>
<dbReference type="SUPFAM" id="SSF63748">
    <property type="entry name" value="Tudor/PWWP/MBT"/>
    <property type="match status" value="1"/>
</dbReference>
<evidence type="ECO:0000313" key="11">
    <source>
        <dbReference type="Proteomes" id="UP001634394"/>
    </source>
</evidence>
<dbReference type="Gene3D" id="2.30.30.140">
    <property type="match status" value="2"/>
</dbReference>
<evidence type="ECO:0000256" key="3">
    <source>
        <dbReference type="ARBA" id="ARBA00022737"/>
    </source>
</evidence>
<protein>
    <recommendedName>
        <fullName evidence="9">C2H2-type domain-containing protein</fullName>
    </recommendedName>
</protein>
<feature type="compositionally biased region" description="Basic and acidic residues" evidence="8">
    <location>
        <begin position="322"/>
        <end position="338"/>
    </location>
</feature>
<dbReference type="PROSITE" id="PS00028">
    <property type="entry name" value="ZINC_FINGER_C2H2_1"/>
    <property type="match status" value="1"/>
</dbReference>
<feature type="region of interest" description="Disordered" evidence="8">
    <location>
        <begin position="317"/>
        <end position="374"/>
    </location>
</feature>
<dbReference type="GO" id="GO:0005634">
    <property type="term" value="C:nucleus"/>
    <property type="evidence" value="ECO:0007669"/>
    <property type="project" value="UniProtKB-SubCell"/>
</dbReference>
<dbReference type="InterPro" id="IPR011011">
    <property type="entry name" value="Znf_FYVE_PHD"/>
</dbReference>
<dbReference type="PROSITE" id="PS50157">
    <property type="entry name" value="ZINC_FINGER_C2H2_2"/>
    <property type="match status" value="1"/>
</dbReference>
<dbReference type="GO" id="GO:0008270">
    <property type="term" value="F:zinc ion binding"/>
    <property type="evidence" value="ECO:0007669"/>
    <property type="project" value="UniProtKB-KW"/>
</dbReference>
<feature type="compositionally biased region" description="Basic and acidic residues" evidence="8">
    <location>
        <begin position="43"/>
        <end position="52"/>
    </location>
</feature>
<feature type="compositionally biased region" description="Low complexity" evidence="8">
    <location>
        <begin position="455"/>
        <end position="468"/>
    </location>
</feature>
<accession>A0ABD3VGQ4</accession>
<feature type="region of interest" description="Disordered" evidence="8">
    <location>
        <begin position="455"/>
        <end position="513"/>
    </location>
</feature>
<evidence type="ECO:0000256" key="1">
    <source>
        <dbReference type="ARBA" id="ARBA00004123"/>
    </source>
</evidence>
<proteinExistence type="predicted"/>
<dbReference type="PANTHER" id="PTHR15856">
    <property type="entry name" value="PHD FINGER PROTEIN 20-RELATED"/>
    <property type="match status" value="1"/>
</dbReference>
<dbReference type="SMART" id="SM00333">
    <property type="entry name" value="TUDOR"/>
    <property type="match status" value="2"/>
</dbReference>
<dbReference type="AlphaFoldDB" id="A0ABD3VGQ4"/>
<feature type="compositionally biased region" description="Polar residues" evidence="8">
    <location>
        <begin position="10"/>
        <end position="26"/>
    </location>
</feature>
<dbReference type="CDD" id="cd20104">
    <property type="entry name" value="MBT_PHF20L1-like"/>
    <property type="match status" value="1"/>
</dbReference>
<reference evidence="10 11" key="1">
    <citation type="submission" date="2024-11" db="EMBL/GenBank/DDBJ databases">
        <title>Chromosome-level genome assembly of the freshwater bivalve Anodonta woodiana.</title>
        <authorList>
            <person name="Chen X."/>
        </authorList>
    </citation>
    <scope>NUCLEOTIDE SEQUENCE [LARGE SCALE GENOMIC DNA]</scope>
    <source>
        <strain evidence="10">MN2024</strain>
        <tissue evidence="10">Gills</tissue>
    </source>
</reference>
<dbReference type="SMART" id="SM00355">
    <property type="entry name" value="ZnF_C2H2"/>
    <property type="match status" value="1"/>
</dbReference>
<evidence type="ECO:0000256" key="4">
    <source>
        <dbReference type="ARBA" id="ARBA00022771"/>
    </source>
</evidence>
<feature type="compositionally biased region" description="Polar residues" evidence="8">
    <location>
        <begin position="881"/>
        <end position="892"/>
    </location>
</feature>
<keyword evidence="11" id="KW-1185">Reference proteome</keyword>
<keyword evidence="4 7" id="KW-0863">Zinc-finger</keyword>
<dbReference type="InterPro" id="IPR001965">
    <property type="entry name" value="Znf_PHD"/>
</dbReference>
<dbReference type="SUPFAM" id="SSF54160">
    <property type="entry name" value="Chromo domain-like"/>
    <property type="match status" value="1"/>
</dbReference>
<dbReference type="InterPro" id="IPR002999">
    <property type="entry name" value="Tudor"/>
</dbReference>
<dbReference type="Pfam" id="PF20826">
    <property type="entry name" value="PHD_5"/>
    <property type="match status" value="1"/>
</dbReference>
<evidence type="ECO:0000313" key="10">
    <source>
        <dbReference type="EMBL" id="KAL3860764.1"/>
    </source>
</evidence>
<dbReference type="Gene3D" id="3.30.40.10">
    <property type="entry name" value="Zinc/RING finger domain, C3HC4 (zinc finger)"/>
    <property type="match status" value="1"/>
</dbReference>
<dbReference type="InterPro" id="IPR013087">
    <property type="entry name" value="Znf_C2H2_type"/>
</dbReference>
<sequence>MDNTARHPQASVTKVSSNSGIQNEATDLQDKSQDIKQSQQHKNPLDQSKDGISESLQEGISRKSKRGSFQGRRVDAVTQQANNGHDSPVGLDTSLTPASDPSERFDNSDPFHSAPGSGCATPSSQSDQSLYLSSSGRGTPKRKRDSIDGCDSMSVSSGSVKLGKCPLRPGITWRQGEKLEAMDFMSAWYVAKIVDLDEEDQTVLIHFDGWNHRYDEWLDMSSERLRPITRHSVRKGGNRKLKAMHKVGEQVYAKWTDCKMYPAKISGINSDGSYEVIFYDGFKKTVQPINVRNMSPESKQQTHELKPDPEEQIKKVKLIADGSRRNSKKDLQKSEVKSEAVSSTKTPTIKEKERRRSSTERSSDQQVEVKKKKKKVVESTFTKKQISKPLISTTAGSQTAESDVQTELAVIDIVNKSADDIVKPPISEMSSTDIANRSSVEIIKSALSVMSSAESISSTSLPSSPAESIKSEKKTNKLRSPPSVSETGSESTSETSDTVKRKRKKSLEEKSAIPLDMVPPKAFVVENDHNRYKCVLEGCNKGFRKESLLQSHIKYYHRPDGKSMEPTKKRCKTTSVCSTDSDHSQSSKLVASSSRKKRHISAGSITSNISVDDIKVEVNLEDVQAVKHERTASQDTAVTEESGMTEDEMEKDEVVNCICGMNEENGLMIQCEVCLCWQHAACFHINETSLPKKYICSVCENPPGFSNSEADDLQSPLSTIDVPSLGIREGCHYIYEQEWFLQGQIPSFDFLMSQGQGEEKCQAIKATHDLIGDIHNLTMVLHAMKQKLKIVRNKDHPEFKLWKKDWDTEQDVEEHIDVEQEQTQPDSKDVEQEQIQVDYKDVTVSEIDSCVKLEDCIPAENVENQSSFSSSRTTDTKSTCENKLLSDNLSEGTSEDKTVTNEAVNKPDFNVLVPNRNTDCGIEMDVSSDSVSQKHKNNSHETRSSENSEDVMVKVPQSEPSAPPCGNHDSKEEITRIVQTSYNNDDKAGEMDEIDMNVDEKGDHVEELEEDEDEEIKVVDESLDMETPIIDFPVEGKEKQGMEGIQKRVVVEEDPFKNCEINLLRHIIRVQSEINSRLDLIEEQIAALENSDPRMAHSNPRSPLSDVPALKKSLRTIQRDLYKVKKMAIFH</sequence>
<dbReference type="Proteomes" id="UP001634394">
    <property type="component" value="Unassembled WGS sequence"/>
</dbReference>
<dbReference type="EMBL" id="JBJQND010000012">
    <property type="protein sequence ID" value="KAL3860764.1"/>
    <property type="molecule type" value="Genomic_DNA"/>
</dbReference>
<organism evidence="10 11">
    <name type="scientific">Sinanodonta woodiana</name>
    <name type="common">Chinese pond mussel</name>
    <name type="synonym">Anodonta woodiana</name>
    <dbReference type="NCBI Taxonomy" id="1069815"/>
    <lineage>
        <taxon>Eukaryota</taxon>
        <taxon>Metazoa</taxon>
        <taxon>Spiralia</taxon>
        <taxon>Lophotrochozoa</taxon>
        <taxon>Mollusca</taxon>
        <taxon>Bivalvia</taxon>
        <taxon>Autobranchia</taxon>
        <taxon>Heteroconchia</taxon>
        <taxon>Palaeoheterodonta</taxon>
        <taxon>Unionida</taxon>
        <taxon>Unionoidea</taxon>
        <taxon>Unionidae</taxon>
        <taxon>Unioninae</taxon>
        <taxon>Sinanodonta</taxon>
    </lineage>
</organism>
<evidence type="ECO:0000259" key="9">
    <source>
        <dbReference type="PROSITE" id="PS50157"/>
    </source>
</evidence>
<comment type="caution">
    <text evidence="10">The sequence shown here is derived from an EMBL/GenBank/DDBJ whole genome shotgun (WGS) entry which is preliminary data.</text>
</comment>
<dbReference type="CDD" id="cd20386">
    <property type="entry name" value="Tudor_PHF20-like"/>
    <property type="match status" value="1"/>
</dbReference>
<dbReference type="Gene3D" id="3.30.160.60">
    <property type="entry name" value="Classic Zinc Finger"/>
    <property type="match status" value="1"/>
</dbReference>
<dbReference type="InterPro" id="IPR004092">
    <property type="entry name" value="Mbt"/>
</dbReference>
<feature type="compositionally biased region" description="Low complexity" evidence="8">
    <location>
        <begin position="480"/>
        <end position="496"/>
    </location>
</feature>
<keyword evidence="3" id="KW-0677">Repeat</keyword>
<gene>
    <name evidence="10" type="ORF">ACJMK2_010836</name>
</gene>
<feature type="compositionally biased region" description="Polar residues" evidence="8">
    <location>
        <begin position="863"/>
        <end position="873"/>
    </location>
</feature>
<keyword evidence="5" id="KW-0862">Zinc</keyword>
<feature type="region of interest" description="Disordered" evidence="8">
    <location>
        <begin position="863"/>
        <end position="899"/>
    </location>
</feature>
<dbReference type="InterPro" id="IPR013083">
    <property type="entry name" value="Znf_RING/FYVE/PHD"/>
</dbReference>
<dbReference type="SMART" id="SM00249">
    <property type="entry name" value="PHD"/>
    <property type="match status" value="1"/>
</dbReference>
<feature type="region of interest" description="Disordered" evidence="8">
    <location>
        <begin position="921"/>
        <end position="973"/>
    </location>
</feature>
<dbReference type="SUPFAM" id="SSF57903">
    <property type="entry name" value="FYVE/PHD zinc finger"/>
    <property type="match status" value="1"/>
</dbReference>
<feature type="compositionally biased region" description="Basic and acidic residues" evidence="8">
    <location>
        <begin position="348"/>
        <end position="369"/>
    </location>
</feature>
<dbReference type="InterPro" id="IPR016197">
    <property type="entry name" value="Chromo-like_dom_sf"/>
</dbReference>
<dbReference type="PANTHER" id="PTHR15856:SF51">
    <property type="entry name" value="MBD-R2"/>
    <property type="match status" value="1"/>
</dbReference>
<keyword evidence="6" id="KW-0539">Nucleus</keyword>
<keyword evidence="2" id="KW-0479">Metal-binding</keyword>
<evidence type="ECO:0000256" key="2">
    <source>
        <dbReference type="ARBA" id="ARBA00022723"/>
    </source>
</evidence>
<feature type="region of interest" description="Disordered" evidence="8">
    <location>
        <begin position="1"/>
        <end position="160"/>
    </location>
</feature>
<dbReference type="InterPro" id="IPR043449">
    <property type="entry name" value="PHF20-like"/>
</dbReference>
<evidence type="ECO:0000256" key="5">
    <source>
        <dbReference type="ARBA" id="ARBA00022833"/>
    </source>
</evidence>
<evidence type="ECO:0000256" key="6">
    <source>
        <dbReference type="ARBA" id="ARBA00023242"/>
    </source>
</evidence>
<feature type="compositionally biased region" description="Low complexity" evidence="8">
    <location>
        <begin position="123"/>
        <end position="135"/>
    </location>
</feature>
<evidence type="ECO:0000256" key="8">
    <source>
        <dbReference type="SAM" id="MobiDB-lite"/>
    </source>
</evidence>
<evidence type="ECO:0000256" key="7">
    <source>
        <dbReference type="PROSITE-ProRule" id="PRU00042"/>
    </source>
</evidence>
<name>A0ABD3VGQ4_SINWO</name>
<feature type="domain" description="C2H2-type" evidence="9">
    <location>
        <begin position="532"/>
        <end position="562"/>
    </location>
</feature>
<dbReference type="Pfam" id="PF02820">
    <property type="entry name" value="MBT"/>
    <property type="match status" value="1"/>
</dbReference>
<dbReference type="InterPro" id="IPR019786">
    <property type="entry name" value="Zinc_finger_PHD-type_CS"/>
</dbReference>